<dbReference type="EMBL" id="MHVR01000004">
    <property type="protein sequence ID" value="OHA96814.1"/>
    <property type="molecule type" value="Genomic_DNA"/>
</dbReference>
<evidence type="ECO:0000313" key="3">
    <source>
        <dbReference type="Proteomes" id="UP000178175"/>
    </source>
</evidence>
<dbReference type="Proteomes" id="UP000178175">
    <property type="component" value="Unassembled WGS sequence"/>
</dbReference>
<keyword evidence="1" id="KW-0472">Membrane</keyword>
<name>A0A1G2THM3_9BACT</name>
<proteinExistence type="predicted"/>
<protein>
    <recommendedName>
        <fullName evidence="4">Ada DNA repair metal-binding domain-containing protein</fullName>
    </recommendedName>
</protein>
<evidence type="ECO:0000313" key="2">
    <source>
        <dbReference type="EMBL" id="OHA96814.1"/>
    </source>
</evidence>
<organism evidence="2 3">
    <name type="scientific">Candidatus Zambryskibacteria bacterium RIFCSPHIGHO2_02_FULL_43_14</name>
    <dbReference type="NCBI Taxonomy" id="1802748"/>
    <lineage>
        <taxon>Bacteria</taxon>
        <taxon>Candidatus Zambryskiibacteriota</taxon>
    </lineage>
</organism>
<gene>
    <name evidence="2" type="ORF">A3C70_00475</name>
</gene>
<accession>A0A1G2THM3</accession>
<sequence length="134" mass="14684">MNIAETVSYDKDGHIERFPLFRKLFLSLVIILVALLSFGIGQLSVTGDREPIKIEYDQSLTEQTATVVNAVQAVPAPRNSIQQSEVVVSKNSTKYHYSHCSGAKQIKEENKIIFATPTAAEAAGYTLAANCKPK</sequence>
<dbReference type="SUPFAM" id="SSF57884">
    <property type="entry name" value="Ada DNA repair protein, N-terminal domain (N-Ada 10)"/>
    <property type="match status" value="1"/>
</dbReference>
<dbReference type="AlphaFoldDB" id="A0A1G2THM3"/>
<dbReference type="Gene3D" id="3.40.10.10">
    <property type="entry name" value="DNA Methylphosphotriester Repair Domain"/>
    <property type="match status" value="1"/>
</dbReference>
<evidence type="ECO:0000256" key="1">
    <source>
        <dbReference type="SAM" id="Phobius"/>
    </source>
</evidence>
<keyword evidence="1" id="KW-0812">Transmembrane</keyword>
<feature type="transmembrane region" description="Helical" evidence="1">
    <location>
        <begin position="24"/>
        <end position="45"/>
    </location>
</feature>
<comment type="caution">
    <text evidence="2">The sequence shown here is derived from an EMBL/GenBank/DDBJ whole genome shotgun (WGS) entry which is preliminary data.</text>
</comment>
<keyword evidence="1" id="KW-1133">Transmembrane helix</keyword>
<reference evidence="2 3" key="1">
    <citation type="journal article" date="2016" name="Nat. Commun.">
        <title>Thousands of microbial genomes shed light on interconnected biogeochemical processes in an aquifer system.</title>
        <authorList>
            <person name="Anantharaman K."/>
            <person name="Brown C.T."/>
            <person name="Hug L.A."/>
            <person name="Sharon I."/>
            <person name="Castelle C.J."/>
            <person name="Probst A.J."/>
            <person name="Thomas B.C."/>
            <person name="Singh A."/>
            <person name="Wilkins M.J."/>
            <person name="Karaoz U."/>
            <person name="Brodie E.L."/>
            <person name="Williams K.H."/>
            <person name="Hubbard S.S."/>
            <person name="Banfield J.F."/>
        </authorList>
    </citation>
    <scope>NUCLEOTIDE SEQUENCE [LARGE SCALE GENOMIC DNA]</scope>
</reference>
<evidence type="ECO:0008006" key="4">
    <source>
        <dbReference type="Google" id="ProtNLM"/>
    </source>
</evidence>
<dbReference type="InterPro" id="IPR035451">
    <property type="entry name" value="Ada-like_dom_sf"/>
</dbReference>